<dbReference type="PROSITE" id="PS50089">
    <property type="entry name" value="ZF_RING_2"/>
    <property type="match status" value="1"/>
</dbReference>
<sequence length="424" mass="47781">MAAPSDHWVFQDMSDATAALIIDLQMADAQALSAQSGGAQRDGRLRDIEVAARLYQQELHRNSRALEDRRVAETTVDTDLTHLEPITDGLLREAILLNNPFDLVFIGDEVPVEQDHDDMGNPSAGEFVATEEASQPETEPEEEKPQPDIACSLCTDHFFDEDLATATCGHRYCGECIREVFNRAFKDEELFPPRCCRQAIPLEAVRDFLTEDIESTFGDKTVEYGTKYRVYCSAAGCETFLTPAMTIREGAAQCSTCQAITCTLCKGPVHDGDCPLDEEMRQLDALAEGEGWTRCPECRRMVELVQGCYHMSCPCKTQFCYLCAAFPWKACECPQWDEDRLMERAQEVVEVRNRGNQVEGPPALNAILAVAEDIAGRHNCQHTRFISQRRRNQCSMCNDTMPEFIYSCVNCHTLLCRRCKRNRL</sequence>
<dbReference type="InterPro" id="IPR001841">
    <property type="entry name" value="Znf_RING"/>
</dbReference>
<evidence type="ECO:0000256" key="9">
    <source>
        <dbReference type="PROSITE-ProRule" id="PRU00175"/>
    </source>
</evidence>
<keyword evidence="3" id="KW-0808">Transferase</keyword>
<evidence type="ECO:0000256" key="2">
    <source>
        <dbReference type="ARBA" id="ARBA00012251"/>
    </source>
</evidence>
<feature type="domain" description="RING-type" evidence="10">
    <location>
        <begin position="151"/>
        <end position="195"/>
    </location>
</feature>
<keyword evidence="8" id="KW-0862">Zinc</keyword>
<dbReference type="GO" id="GO:0061630">
    <property type="term" value="F:ubiquitin protein ligase activity"/>
    <property type="evidence" value="ECO:0007669"/>
    <property type="project" value="UniProtKB-EC"/>
</dbReference>
<dbReference type="PROSITE" id="PS51873">
    <property type="entry name" value="TRIAD"/>
    <property type="match status" value="1"/>
</dbReference>
<dbReference type="Pfam" id="PF01485">
    <property type="entry name" value="IBR"/>
    <property type="match status" value="1"/>
</dbReference>
<dbReference type="InterPro" id="IPR017907">
    <property type="entry name" value="Znf_RING_CS"/>
</dbReference>
<keyword evidence="5" id="KW-0677">Repeat</keyword>
<dbReference type="GO" id="GO:0016567">
    <property type="term" value="P:protein ubiquitination"/>
    <property type="evidence" value="ECO:0007669"/>
    <property type="project" value="InterPro"/>
</dbReference>
<keyword evidence="13" id="KW-1185">Reference proteome</keyword>
<dbReference type="InterPro" id="IPR018957">
    <property type="entry name" value="Znf_C3HC4_RING-type"/>
</dbReference>
<evidence type="ECO:0000259" key="11">
    <source>
        <dbReference type="PROSITE" id="PS51873"/>
    </source>
</evidence>
<protein>
    <recommendedName>
        <fullName evidence="2">RBR-type E3 ubiquitin transferase</fullName>
        <ecNumber evidence="2">2.3.2.31</ecNumber>
    </recommendedName>
</protein>
<evidence type="ECO:0000256" key="8">
    <source>
        <dbReference type="ARBA" id="ARBA00022833"/>
    </source>
</evidence>
<dbReference type="EMBL" id="JAFJYH010000351">
    <property type="protein sequence ID" value="KAG4412830.1"/>
    <property type="molecule type" value="Genomic_DNA"/>
</dbReference>
<keyword evidence="6 9" id="KW-0863">Zinc-finger</keyword>
<feature type="domain" description="RING-type" evidence="11">
    <location>
        <begin position="147"/>
        <end position="337"/>
    </location>
</feature>
<keyword evidence="4" id="KW-0479">Metal-binding</keyword>
<dbReference type="CDD" id="cd20335">
    <property type="entry name" value="BRcat_RBR"/>
    <property type="match status" value="1"/>
</dbReference>
<evidence type="ECO:0000256" key="3">
    <source>
        <dbReference type="ARBA" id="ARBA00022679"/>
    </source>
</evidence>
<dbReference type="Gene3D" id="1.20.120.1750">
    <property type="match status" value="1"/>
</dbReference>
<dbReference type="CDD" id="cd22584">
    <property type="entry name" value="Rcat_RBR_unk"/>
    <property type="match status" value="1"/>
</dbReference>
<dbReference type="InterPro" id="IPR013083">
    <property type="entry name" value="Znf_RING/FYVE/PHD"/>
</dbReference>
<dbReference type="Gene3D" id="3.30.40.10">
    <property type="entry name" value="Zinc/RING finger domain, C3HC4 (zinc finger)"/>
    <property type="match status" value="1"/>
</dbReference>
<evidence type="ECO:0000256" key="1">
    <source>
        <dbReference type="ARBA" id="ARBA00001798"/>
    </source>
</evidence>
<evidence type="ECO:0000256" key="6">
    <source>
        <dbReference type="ARBA" id="ARBA00022771"/>
    </source>
</evidence>
<dbReference type="OrthoDB" id="9977870at2759"/>
<dbReference type="InterPro" id="IPR044066">
    <property type="entry name" value="TRIAD_supradom"/>
</dbReference>
<dbReference type="AlphaFoldDB" id="A0A8H7T1F7"/>
<gene>
    <name evidence="12" type="ORF">IFR04_014038</name>
</gene>
<evidence type="ECO:0000313" key="12">
    <source>
        <dbReference type="EMBL" id="KAG4412830.1"/>
    </source>
</evidence>
<dbReference type="PROSITE" id="PS00518">
    <property type="entry name" value="ZF_RING_1"/>
    <property type="match status" value="1"/>
</dbReference>
<dbReference type="InterPro" id="IPR002867">
    <property type="entry name" value="IBR_dom"/>
</dbReference>
<evidence type="ECO:0000259" key="10">
    <source>
        <dbReference type="PROSITE" id="PS50089"/>
    </source>
</evidence>
<organism evidence="12 13">
    <name type="scientific">Cadophora malorum</name>
    <dbReference type="NCBI Taxonomy" id="108018"/>
    <lineage>
        <taxon>Eukaryota</taxon>
        <taxon>Fungi</taxon>
        <taxon>Dikarya</taxon>
        <taxon>Ascomycota</taxon>
        <taxon>Pezizomycotina</taxon>
        <taxon>Leotiomycetes</taxon>
        <taxon>Helotiales</taxon>
        <taxon>Ploettnerulaceae</taxon>
        <taxon>Cadophora</taxon>
    </lineage>
</organism>
<dbReference type="Proteomes" id="UP000664132">
    <property type="component" value="Unassembled WGS sequence"/>
</dbReference>
<dbReference type="PANTHER" id="PTHR11685">
    <property type="entry name" value="RBR FAMILY RING FINGER AND IBR DOMAIN-CONTAINING"/>
    <property type="match status" value="1"/>
</dbReference>
<evidence type="ECO:0000256" key="7">
    <source>
        <dbReference type="ARBA" id="ARBA00022786"/>
    </source>
</evidence>
<dbReference type="Pfam" id="PF00097">
    <property type="entry name" value="zf-C3HC4"/>
    <property type="match status" value="1"/>
</dbReference>
<evidence type="ECO:0000256" key="5">
    <source>
        <dbReference type="ARBA" id="ARBA00022737"/>
    </source>
</evidence>
<reference evidence="12" key="1">
    <citation type="submission" date="2021-02" db="EMBL/GenBank/DDBJ databases">
        <title>Genome sequence Cadophora malorum strain M34.</title>
        <authorList>
            <person name="Stefanovic E."/>
            <person name="Vu D."/>
            <person name="Scully C."/>
            <person name="Dijksterhuis J."/>
            <person name="Roader J."/>
            <person name="Houbraken J."/>
        </authorList>
    </citation>
    <scope>NUCLEOTIDE SEQUENCE</scope>
    <source>
        <strain evidence="12">M34</strain>
    </source>
</reference>
<name>A0A8H7T1F7_9HELO</name>
<comment type="catalytic activity">
    <reaction evidence="1">
        <text>[E2 ubiquitin-conjugating enzyme]-S-ubiquitinyl-L-cysteine + [acceptor protein]-L-lysine = [E2 ubiquitin-conjugating enzyme]-L-cysteine + [acceptor protein]-N(6)-ubiquitinyl-L-lysine.</text>
        <dbReference type="EC" id="2.3.2.31"/>
    </reaction>
</comment>
<dbReference type="GO" id="GO:0008270">
    <property type="term" value="F:zinc ion binding"/>
    <property type="evidence" value="ECO:0007669"/>
    <property type="project" value="UniProtKB-KW"/>
</dbReference>
<accession>A0A8H7T1F7</accession>
<dbReference type="EC" id="2.3.2.31" evidence="2"/>
<comment type="caution">
    <text evidence="12">The sequence shown here is derived from an EMBL/GenBank/DDBJ whole genome shotgun (WGS) entry which is preliminary data.</text>
</comment>
<keyword evidence="7" id="KW-0833">Ubl conjugation pathway</keyword>
<evidence type="ECO:0000313" key="13">
    <source>
        <dbReference type="Proteomes" id="UP000664132"/>
    </source>
</evidence>
<evidence type="ECO:0000256" key="4">
    <source>
        <dbReference type="ARBA" id="ARBA00022723"/>
    </source>
</evidence>
<dbReference type="SUPFAM" id="SSF57850">
    <property type="entry name" value="RING/U-box"/>
    <property type="match status" value="2"/>
</dbReference>
<dbReference type="InterPro" id="IPR031127">
    <property type="entry name" value="E3_UB_ligase_RBR"/>
</dbReference>
<proteinExistence type="predicted"/>